<dbReference type="PANTHER" id="PTHR11616:SF321">
    <property type="entry name" value="SODIUM-DEPENDENT NUTRIENT AMINO ACID TRANSPORTER 1-RELATED"/>
    <property type="match status" value="1"/>
</dbReference>
<keyword evidence="15" id="KW-0479">Metal-binding</keyword>
<keyword evidence="3" id="KW-0813">Transport</keyword>
<feature type="transmembrane region" description="Helical" evidence="16">
    <location>
        <begin position="95"/>
        <end position="116"/>
    </location>
</feature>
<comment type="similarity">
    <text evidence="2">Belongs to the sodium:neurotransmitter symporter (SNF) (TC 2.A.22) family.</text>
</comment>
<evidence type="ECO:0000256" key="12">
    <source>
        <dbReference type="ARBA" id="ARBA00023201"/>
    </source>
</evidence>
<dbReference type="InterPro" id="IPR037272">
    <property type="entry name" value="SNS_sf"/>
</dbReference>
<reference evidence="17" key="1">
    <citation type="submission" date="2014-08" db="EMBL/GenBank/DDBJ databases">
        <authorList>
            <person name="Murali S."/>
            <person name="Richards S."/>
            <person name="Bandaranaike D."/>
            <person name="Bellair M."/>
            <person name="Blankenburg K."/>
            <person name="Chao H."/>
            <person name="Dinh H."/>
            <person name="Doddapaneni H."/>
            <person name="Dugan-Rocha S."/>
            <person name="Elkadiri S."/>
            <person name="Gnanaolivu R."/>
            <person name="Hughes D."/>
            <person name="Lee S."/>
            <person name="Li M."/>
            <person name="Ming W."/>
            <person name="Munidasa M."/>
            <person name="Muniz J."/>
            <person name="Nguyen L."/>
            <person name="Osuji N."/>
            <person name="Pu L.-L."/>
            <person name="Puazo M."/>
            <person name="Skinner E."/>
            <person name="Qu C."/>
            <person name="Quiroz J."/>
            <person name="Raj R."/>
            <person name="Weissenberger G."/>
            <person name="Xin Y."/>
            <person name="Zou X."/>
            <person name="Han Y."/>
            <person name="Worley K."/>
            <person name="Muzny D."/>
            <person name="Gibbs R."/>
        </authorList>
    </citation>
    <scope>NUCLEOTIDE SEQUENCE</scope>
    <source>
        <strain evidence="17">HAZT.00-mixed</strain>
        <tissue evidence="17">Whole organism</tissue>
    </source>
</reference>
<reference evidence="17" key="3">
    <citation type="submission" date="2019-06" db="EMBL/GenBank/DDBJ databases">
        <authorList>
            <person name="Poynton C."/>
            <person name="Hasenbein S."/>
            <person name="Benoit J.B."/>
            <person name="Sepulveda M.S."/>
            <person name="Poelchau M.F."/>
            <person name="Murali S.C."/>
            <person name="Chen S."/>
            <person name="Glastad K.M."/>
            <person name="Werren J.H."/>
            <person name="Vineis J.H."/>
            <person name="Bowen J.L."/>
            <person name="Friedrich M."/>
            <person name="Jones J."/>
            <person name="Robertson H.M."/>
            <person name="Feyereisen R."/>
            <person name="Mechler-Hickson A."/>
            <person name="Mathers N."/>
            <person name="Lee C.E."/>
            <person name="Colbourne J.K."/>
            <person name="Biales A."/>
            <person name="Johnston J.S."/>
            <person name="Wellborn G.A."/>
            <person name="Rosendale A.J."/>
            <person name="Cridge A.G."/>
            <person name="Munoz-Torres M.C."/>
            <person name="Bain P.A."/>
            <person name="Manny A.R."/>
            <person name="Major K.M."/>
            <person name="Lambert F.N."/>
            <person name="Vulpe C.D."/>
            <person name="Tuck P."/>
            <person name="Blalock B.J."/>
            <person name="Lin Y.-Y."/>
            <person name="Smith M.E."/>
            <person name="Ochoa-Acuna H."/>
            <person name="Chen M.-J.M."/>
            <person name="Childers C.P."/>
            <person name="Qu J."/>
            <person name="Dugan S."/>
            <person name="Lee S.L."/>
            <person name="Chao H."/>
            <person name="Dinh H."/>
            <person name="Han Y."/>
            <person name="Doddapaneni H."/>
            <person name="Worley K.C."/>
            <person name="Muzny D.M."/>
            <person name="Gibbs R.A."/>
            <person name="Richards S."/>
        </authorList>
    </citation>
    <scope>NUCLEOTIDE SEQUENCE</scope>
    <source>
        <strain evidence="17">HAZT.00-mixed</strain>
        <tissue evidence="17">Whole organism</tissue>
    </source>
</reference>
<feature type="binding site" evidence="15">
    <location>
        <position position="51"/>
    </location>
    <ligand>
        <name>Na(+)</name>
        <dbReference type="ChEBI" id="CHEBI:29101"/>
        <label>1</label>
    </ligand>
</feature>
<proteinExistence type="inferred from homology"/>
<comment type="subcellular location">
    <subcellularLocation>
        <location evidence="1">Membrane</location>
        <topology evidence="1">Multi-pass membrane protein</topology>
    </subcellularLocation>
</comment>
<evidence type="ECO:0000256" key="13">
    <source>
        <dbReference type="ARBA" id="ARBA00037785"/>
    </source>
</evidence>
<evidence type="ECO:0000256" key="14">
    <source>
        <dbReference type="ARBA" id="ARBA00040215"/>
    </source>
</evidence>
<dbReference type="AlphaFoldDB" id="A0A6A0GRH3"/>
<dbReference type="InterPro" id="IPR000175">
    <property type="entry name" value="Na/ntran_symport"/>
</dbReference>
<keyword evidence="7 16" id="KW-1133">Transmembrane helix</keyword>
<keyword evidence="11" id="KW-0325">Glycoprotein</keyword>
<evidence type="ECO:0000256" key="1">
    <source>
        <dbReference type="ARBA" id="ARBA00004141"/>
    </source>
</evidence>
<feature type="non-terminal residue" evidence="17">
    <location>
        <position position="203"/>
    </location>
</feature>
<evidence type="ECO:0000256" key="2">
    <source>
        <dbReference type="ARBA" id="ARBA00006459"/>
    </source>
</evidence>
<keyword evidence="10 16" id="KW-0472">Membrane</keyword>
<evidence type="ECO:0000256" key="9">
    <source>
        <dbReference type="ARBA" id="ARBA00023065"/>
    </source>
</evidence>
<accession>A0A6A0GRH3</accession>
<dbReference type="PANTHER" id="PTHR11616">
    <property type="entry name" value="SODIUM/CHLORIDE DEPENDENT TRANSPORTER"/>
    <property type="match status" value="1"/>
</dbReference>
<evidence type="ECO:0000256" key="16">
    <source>
        <dbReference type="SAM" id="Phobius"/>
    </source>
</evidence>
<dbReference type="Proteomes" id="UP000711488">
    <property type="component" value="Unassembled WGS sequence"/>
</dbReference>
<evidence type="ECO:0000313" key="17">
    <source>
        <dbReference type="EMBL" id="KAA0185354.1"/>
    </source>
</evidence>
<evidence type="ECO:0000256" key="11">
    <source>
        <dbReference type="ARBA" id="ARBA00023180"/>
    </source>
</evidence>
<reference evidence="17" key="2">
    <citation type="journal article" date="2018" name="Environ. Sci. Technol.">
        <title>The Toxicogenome of Hyalella azteca: A Model for Sediment Ecotoxicology and Evolutionary Toxicology.</title>
        <authorList>
            <person name="Poynton H.C."/>
            <person name="Hasenbein S."/>
            <person name="Benoit J.B."/>
            <person name="Sepulveda M.S."/>
            <person name="Poelchau M.F."/>
            <person name="Hughes D.S.T."/>
            <person name="Murali S.C."/>
            <person name="Chen S."/>
            <person name="Glastad K.M."/>
            <person name="Goodisman M.A.D."/>
            <person name="Werren J.H."/>
            <person name="Vineis J.H."/>
            <person name="Bowen J.L."/>
            <person name="Friedrich M."/>
            <person name="Jones J."/>
            <person name="Robertson H.M."/>
            <person name="Feyereisen R."/>
            <person name="Mechler-Hickson A."/>
            <person name="Mathers N."/>
            <person name="Lee C.E."/>
            <person name="Colbourne J.K."/>
            <person name="Biales A."/>
            <person name="Johnston J.S."/>
            <person name="Wellborn G.A."/>
            <person name="Rosendale A.J."/>
            <person name="Cridge A.G."/>
            <person name="Munoz-Torres M.C."/>
            <person name="Bain P.A."/>
            <person name="Manny A.R."/>
            <person name="Major K.M."/>
            <person name="Lambert F.N."/>
            <person name="Vulpe C.D."/>
            <person name="Tuck P."/>
            <person name="Blalock B.J."/>
            <person name="Lin Y.Y."/>
            <person name="Smith M.E."/>
            <person name="Ochoa-Acuna H."/>
            <person name="Chen M.M."/>
            <person name="Childers C.P."/>
            <person name="Qu J."/>
            <person name="Dugan S."/>
            <person name="Lee S.L."/>
            <person name="Chao H."/>
            <person name="Dinh H."/>
            <person name="Han Y."/>
            <person name="Doddapaneni H."/>
            <person name="Worley K.C."/>
            <person name="Muzny D.M."/>
            <person name="Gibbs R.A."/>
            <person name="Richards S."/>
        </authorList>
    </citation>
    <scope>NUCLEOTIDE SEQUENCE</scope>
    <source>
        <strain evidence="17">HAZT.00-mixed</strain>
        <tissue evidence="17">Whole organism</tissue>
    </source>
</reference>
<organism evidence="17">
    <name type="scientific">Hyalella azteca</name>
    <name type="common">Amphipod</name>
    <dbReference type="NCBI Taxonomy" id="294128"/>
    <lineage>
        <taxon>Eukaryota</taxon>
        <taxon>Metazoa</taxon>
        <taxon>Ecdysozoa</taxon>
        <taxon>Arthropoda</taxon>
        <taxon>Crustacea</taxon>
        <taxon>Multicrustacea</taxon>
        <taxon>Malacostraca</taxon>
        <taxon>Eumalacostraca</taxon>
        <taxon>Peracarida</taxon>
        <taxon>Amphipoda</taxon>
        <taxon>Senticaudata</taxon>
        <taxon>Talitrida</taxon>
        <taxon>Talitroidea</taxon>
        <taxon>Hyalellidae</taxon>
        <taxon>Hyalella</taxon>
    </lineage>
</organism>
<evidence type="ECO:0000256" key="3">
    <source>
        <dbReference type="ARBA" id="ARBA00022448"/>
    </source>
</evidence>
<dbReference type="GO" id="GO:0005283">
    <property type="term" value="F:amino acid:sodium symporter activity"/>
    <property type="evidence" value="ECO:0007669"/>
    <property type="project" value="TreeGrafter"/>
</dbReference>
<dbReference type="GO" id="GO:0005886">
    <property type="term" value="C:plasma membrane"/>
    <property type="evidence" value="ECO:0007669"/>
    <property type="project" value="TreeGrafter"/>
</dbReference>
<sequence>MTRRKDKFNVNDENGQAMEVGNGEEANVDPDNRGQWSNQCEFFLSCLAYSVGFGNIWRFPYLCYKNGGVALGQYVSLGPNILFPKLCPLTGGEFLIPYTIMLLVAGIPLFFMELALGQYVSLGPNILFPKLCPLTGGCYTFEENALCRDASMYYYAGECHNTDTFCGIDSLEAVNSTHCLTANNISIRAELAVKRYSAAEDYY</sequence>
<keyword evidence="6" id="KW-0029">Amino-acid transport</keyword>
<evidence type="ECO:0000256" key="15">
    <source>
        <dbReference type="PIRSR" id="PIRSR600175-1"/>
    </source>
</evidence>
<dbReference type="EMBL" id="JQDR03016377">
    <property type="protein sequence ID" value="KAA0185354.1"/>
    <property type="molecule type" value="Genomic_DNA"/>
</dbReference>
<comment type="caution">
    <text evidence="17">The sequence shown here is derived from an EMBL/GenBank/DDBJ whole genome shotgun (WGS) entry which is preliminary data.</text>
</comment>
<dbReference type="GO" id="GO:0046872">
    <property type="term" value="F:metal ion binding"/>
    <property type="evidence" value="ECO:0007669"/>
    <property type="project" value="UniProtKB-KW"/>
</dbReference>
<comment type="function">
    <text evidence="13">Unusual broad substrate spectrum amino acid:sodium cotransporter that promotes absorption of the D isomers of essential amino acids. Neutral amino acids are the preferred substrates, especially methionine and phenylalanine.</text>
</comment>
<evidence type="ECO:0000256" key="8">
    <source>
        <dbReference type="ARBA" id="ARBA00023053"/>
    </source>
</evidence>
<dbReference type="SUPFAM" id="SSF161070">
    <property type="entry name" value="SNF-like"/>
    <property type="match status" value="2"/>
</dbReference>
<dbReference type="Pfam" id="PF00209">
    <property type="entry name" value="SNF"/>
    <property type="match status" value="2"/>
</dbReference>
<dbReference type="OrthoDB" id="6354857at2759"/>
<keyword evidence="5" id="KW-0769">Symport</keyword>
<name>A0A6A0GRH3_HYAAZ</name>
<keyword evidence="8 15" id="KW-0915">Sodium</keyword>
<keyword evidence="9" id="KW-0406">Ion transport</keyword>
<dbReference type="GO" id="GO:0089718">
    <property type="term" value="P:amino acid import across plasma membrane"/>
    <property type="evidence" value="ECO:0007669"/>
    <property type="project" value="TreeGrafter"/>
</dbReference>
<evidence type="ECO:0000256" key="10">
    <source>
        <dbReference type="ARBA" id="ARBA00023136"/>
    </source>
</evidence>
<gene>
    <name evidence="17" type="ORF">HAZT_HAZT008781</name>
</gene>
<evidence type="ECO:0000256" key="7">
    <source>
        <dbReference type="ARBA" id="ARBA00022989"/>
    </source>
</evidence>
<protein>
    <recommendedName>
        <fullName evidence="14">Sodium-dependent nutrient amino acid transporter 1</fullName>
    </recommendedName>
</protein>
<keyword evidence="12" id="KW-0739">Sodium transport</keyword>
<evidence type="ECO:0000256" key="6">
    <source>
        <dbReference type="ARBA" id="ARBA00022970"/>
    </source>
</evidence>
<feature type="binding site" evidence="15">
    <location>
        <position position="55"/>
    </location>
    <ligand>
        <name>Na(+)</name>
        <dbReference type="ChEBI" id="CHEBI:29101"/>
        <label>1</label>
    </ligand>
</feature>
<feature type="transmembrane region" description="Helical" evidence="16">
    <location>
        <begin position="42"/>
        <end position="59"/>
    </location>
</feature>
<keyword evidence="4 16" id="KW-0812">Transmembrane</keyword>
<evidence type="ECO:0000256" key="4">
    <source>
        <dbReference type="ARBA" id="ARBA00022692"/>
    </source>
</evidence>
<dbReference type="PROSITE" id="PS50267">
    <property type="entry name" value="NA_NEUROTRAN_SYMP_3"/>
    <property type="match status" value="1"/>
</dbReference>
<evidence type="ECO:0000256" key="5">
    <source>
        <dbReference type="ARBA" id="ARBA00022847"/>
    </source>
</evidence>